<dbReference type="InterPro" id="IPR019991">
    <property type="entry name" value="GTP-bd_ribosome_bgen"/>
</dbReference>
<dbReference type="InterPro" id="IPR006073">
    <property type="entry name" value="GTP-bd"/>
</dbReference>
<dbReference type="EMBL" id="JAWDIQ010000001">
    <property type="protein sequence ID" value="MDY0408145.1"/>
    <property type="molecule type" value="Genomic_DNA"/>
</dbReference>
<dbReference type="InterPro" id="IPR016478">
    <property type="entry name" value="GTPase_MTG1"/>
</dbReference>
<keyword evidence="2" id="KW-0690">Ribosome biogenesis</keyword>
<evidence type="ECO:0000256" key="1">
    <source>
        <dbReference type="ARBA" id="ARBA00014898"/>
    </source>
</evidence>
<keyword evidence="7" id="KW-0963">Cytoplasm</keyword>
<dbReference type="RefSeq" id="WP_320378903.1">
    <property type="nucleotide sequence ID" value="NZ_JAWDIQ010000001.1"/>
</dbReference>
<evidence type="ECO:0000256" key="5">
    <source>
        <dbReference type="ARBA" id="ARBA00025021"/>
    </source>
</evidence>
<evidence type="ECO:0000256" key="2">
    <source>
        <dbReference type="ARBA" id="ARBA00022517"/>
    </source>
</evidence>
<dbReference type="NCBIfam" id="TIGR03596">
    <property type="entry name" value="GTPase_YlqF"/>
    <property type="match status" value="1"/>
</dbReference>
<proteinExistence type="inferred from homology"/>
<evidence type="ECO:0000256" key="7">
    <source>
        <dbReference type="PIRNR" id="PIRNR006230"/>
    </source>
</evidence>
<dbReference type="NCBIfam" id="TIGR00231">
    <property type="entry name" value="small_GTP"/>
    <property type="match status" value="1"/>
</dbReference>
<comment type="subunit">
    <text evidence="6">Interacts with ctc. Interacts with the immature 50S ribosome subunit. 2 molecules of rbgA bind to one 50S subunit.</text>
</comment>
<sequence length="284" mass="32027">MTIQWFPGHMAKARREIEEKLKLVDFVVELVDARVPLSSQNPMLQQVIKQKAKMIVLMKKDLADQNETDKWIEYFQMQGNKAIAVDVNNKADIQKVIQLAKELGQKKMAQLKAKGIQPRPSRAMIVGIPNVGKSTLINRLVNKKIAKTGDRPGITKHQAWIKVRGDFELLDTPGILWPKFDDEIVGYRLATIGTIKDTILSLQDIAAFALKFLQNKYPQSALERYGIQPDMDDMWDVFVRIGKKFGALESGGHVNFDKVAEIILQDLRVGRLGSVTLESAPSHL</sequence>
<evidence type="ECO:0000256" key="3">
    <source>
        <dbReference type="ARBA" id="ARBA00022741"/>
    </source>
</evidence>
<dbReference type="Gene3D" id="3.40.50.300">
    <property type="entry name" value="P-loop containing nucleotide triphosphate hydrolases"/>
    <property type="match status" value="1"/>
</dbReference>
<dbReference type="PANTHER" id="PTHR45782">
    <property type="entry name" value="MITOCHONDRIAL RIBOSOME-ASSOCIATED GTPASE 1"/>
    <property type="match status" value="1"/>
</dbReference>
<comment type="caution">
    <text evidence="9">The sequence shown here is derived from an EMBL/GenBank/DDBJ whole genome shotgun (WGS) entry which is preliminary data.</text>
</comment>
<keyword evidence="3 7" id="KW-0547">Nucleotide-binding</keyword>
<evidence type="ECO:0000256" key="6">
    <source>
        <dbReference type="ARBA" id="ARBA00025856"/>
    </source>
</evidence>
<comment type="function">
    <text evidence="5">Essential protein that is required for a late step of 50S ribosomal subunit assembly. Has GTPase activity that is stimulated by interaction with the immature 50S ribosome subunit. Binds to the 23S rRNA. Required for the association of ribosomal proteins rplP and rpmA with the large subunit.</text>
</comment>
<organism evidence="9 10">
    <name type="scientific">Paracerasibacillus soli</name>
    <dbReference type="NCBI Taxonomy" id="480284"/>
    <lineage>
        <taxon>Bacteria</taxon>
        <taxon>Bacillati</taxon>
        <taxon>Bacillota</taxon>
        <taxon>Bacilli</taxon>
        <taxon>Bacillales</taxon>
        <taxon>Bacillaceae</taxon>
        <taxon>Paracerasibacillus</taxon>
    </lineage>
</organism>
<keyword evidence="4 7" id="KW-0342">GTP-binding</keyword>
<dbReference type="PIRSF" id="PIRSF006230">
    <property type="entry name" value="MG442"/>
    <property type="match status" value="1"/>
</dbReference>
<evidence type="ECO:0000313" key="10">
    <source>
        <dbReference type="Proteomes" id="UP001275315"/>
    </source>
</evidence>
<dbReference type="InterPro" id="IPR027417">
    <property type="entry name" value="P-loop_NTPase"/>
</dbReference>
<evidence type="ECO:0000256" key="4">
    <source>
        <dbReference type="ARBA" id="ARBA00023134"/>
    </source>
</evidence>
<comment type="similarity">
    <text evidence="7">Belongs to the TRAFAC class YlqF/YawG GTPase family. MTG1 subfamily.</text>
</comment>
<evidence type="ECO:0000259" key="8">
    <source>
        <dbReference type="PROSITE" id="PS51721"/>
    </source>
</evidence>
<gene>
    <name evidence="9" type="primary">ylqF</name>
    <name evidence="9" type="ORF">RWD45_05530</name>
</gene>
<keyword evidence="10" id="KW-1185">Reference proteome</keyword>
<dbReference type="PROSITE" id="PS51721">
    <property type="entry name" value="G_CP"/>
    <property type="match status" value="1"/>
</dbReference>
<dbReference type="InterPro" id="IPR005225">
    <property type="entry name" value="Small_GTP-bd"/>
</dbReference>
<accession>A0ABU5CRS5</accession>
<dbReference type="PANTHER" id="PTHR45782:SF4">
    <property type="entry name" value="MITOCHONDRIAL RIBOSOME-ASSOCIATED GTPASE 1"/>
    <property type="match status" value="1"/>
</dbReference>
<feature type="domain" description="CP-type G" evidence="8">
    <location>
        <begin position="14"/>
        <end position="178"/>
    </location>
</feature>
<dbReference type="InterPro" id="IPR023179">
    <property type="entry name" value="GTP-bd_ortho_bundle_sf"/>
</dbReference>
<comment type="function">
    <text evidence="7">Required for a late step of 50S ribosomal subunit assembly. Has GTPase activity.</text>
</comment>
<dbReference type="Proteomes" id="UP001275315">
    <property type="component" value="Unassembled WGS sequence"/>
</dbReference>
<evidence type="ECO:0000313" key="9">
    <source>
        <dbReference type="EMBL" id="MDY0408145.1"/>
    </source>
</evidence>
<name>A0ABU5CRS5_9BACI</name>
<dbReference type="CDD" id="cd01856">
    <property type="entry name" value="YlqF"/>
    <property type="match status" value="1"/>
</dbReference>
<dbReference type="InterPro" id="IPR030378">
    <property type="entry name" value="G_CP_dom"/>
</dbReference>
<dbReference type="SUPFAM" id="SSF52540">
    <property type="entry name" value="P-loop containing nucleoside triphosphate hydrolases"/>
    <property type="match status" value="1"/>
</dbReference>
<dbReference type="Gene3D" id="1.10.1580.10">
    <property type="match status" value="1"/>
</dbReference>
<reference evidence="9 10" key="1">
    <citation type="submission" date="2023-10" db="EMBL/GenBank/DDBJ databases">
        <title>Virgibacillus soli CC-YMP-6 genome.</title>
        <authorList>
            <person name="Miliotis G."/>
            <person name="Sengupta P."/>
            <person name="Hameed A."/>
            <person name="Chuvochina M."/>
            <person name="Mcdonagh F."/>
            <person name="Simpson A.C."/>
            <person name="Singh N.K."/>
            <person name="Rekha P.D."/>
            <person name="Raman K."/>
            <person name="Hugenholtz P."/>
            <person name="Venkateswaran K."/>
        </authorList>
    </citation>
    <scope>NUCLEOTIDE SEQUENCE [LARGE SCALE GENOMIC DNA]</scope>
    <source>
        <strain evidence="9 10">CC-YMP-6</strain>
    </source>
</reference>
<protein>
    <recommendedName>
        <fullName evidence="1 7">Ribosome biogenesis GTPase A</fullName>
    </recommendedName>
</protein>
<dbReference type="Pfam" id="PF01926">
    <property type="entry name" value="MMR_HSR1"/>
    <property type="match status" value="1"/>
</dbReference>
<comment type="subcellular location">
    <subcellularLocation>
        <location evidence="7">Cytoplasm</location>
    </subcellularLocation>
</comment>